<dbReference type="AlphaFoldDB" id="A0A9J6BHC7"/>
<accession>A0A9J6BHC7</accession>
<evidence type="ECO:0000313" key="3">
    <source>
        <dbReference type="Proteomes" id="UP001107558"/>
    </source>
</evidence>
<comment type="caution">
    <text evidence="2">The sequence shown here is derived from an EMBL/GenBank/DDBJ whole genome shotgun (WGS) entry which is preliminary data.</text>
</comment>
<keyword evidence="3" id="KW-1185">Reference proteome</keyword>
<dbReference type="Proteomes" id="UP001107558">
    <property type="component" value="Chromosome 4"/>
</dbReference>
<evidence type="ECO:0000256" key="1">
    <source>
        <dbReference type="SAM" id="SignalP"/>
    </source>
</evidence>
<organism evidence="2 3">
    <name type="scientific">Polypedilum vanderplanki</name>
    <name type="common">Sleeping chironomid midge</name>
    <dbReference type="NCBI Taxonomy" id="319348"/>
    <lineage>
        <taxon>Eukaryota</taxon>
        <taxon>Metazoa</taxon>
        <taxon>Ecdysozoa</taxon>
        <taxon>Arthropoda</taxon>
        <taxon>Hexapoda</taxon>
        <taxon>Insecta</taxon>
        <taxon>Pterygota</taxon>
        <taxon>Neoptera</taxon>
        <taxon>Endopterygota</taxon>
        <taxon>Diptera</taxon>
        <taxon>Nematocera</taxon>
        <taxon>Chironomoidea</taxon>
        <taxon>Chironomidae</taxon>
        <taxon>Chironominae</taxon>
        <taxon>Polypedilum</taxon>
        <taxon>Polypedilum</taxon>
    </lineage>
</organism>
<feature type="signal peptide" evidence="1">
    <location>
        <begin position="1"/>
        <end position="19"/>
    </location>
</feature>
<dbReference type="EMBL" id="JADBJN010000004">
    <property type="protein sequence ID" value="KAG5669289.1"/>
    <property type="molecule type" value="Genomic_DNA"/>
</dbReference>
<feature type="chain" id="PRO_5039931026" evidence="1">
    <location>
        <begin position="20"/>
        <end position="154"/>
    </location>
</feature>
<proteinExistence type="predicted"/>
<reference evidence="2" key="1">
    <citation type="submission" date="2021-03" db="EMBL/GenBank/DDBJ databases">
        <title>Chromosome level genome of the anhydrobiotic midge Polypedilum vanderplanki.</title>
        <authorList>
            <person name="Yoshida Y."/>
            <person name="Kikawada T."/>
            <person name="Gusev O."/>
        </authorList>
    </citation>
    <scope>NUCLEOTIDE SEQUENCE</scope>
    <source>
        <strain evidence="2">NIAS01</strain>
        <tissue evidence="2">Whole body or cell culture</tissue>
    </source>
</reference>
<name>A0A9J6BHC7_POLVA</name>
<gene>
    <name evidence="2" type="ORF">PVAND_017179</name>
</gene>
<evidence type="ECO:0000313" key="2">
    <source>
        <dbReference type="EMBL" id="KAG5669289.1"/>
    </source>
</evidence>
<sequence length="154" mass="17933">MFLNFFALILISLIVYSNAGGPNYEESISEFYSSPNSTSTTSSPCPPIQNIETKIKTYKEDIEKSAQYLSTLLKNYAADHNKAKDPKYNQDINDIWKKNYDEIDIVKGQIISDIYFIALENYPQDCIDKYIKRINDIYNESMKEPRKRYNSLLK</sequence>
<protein>
    <submittedName>
        <fullName evidence="2">Uncharacterized protein</fullName>
    </submittedName>
</protein>
<keyword evidence="1" id="KW-0732">Signal</keyword>